<evidence type="ECO:0000256" key="2">
    <source>
        <dbReference type="ARBA" id="ARBA00023002"/>
    </source>
</evidence>
<protein>
    <submittedName>
        <fullName evidence="5">Zinc-binding dehydrogenase</fullName>
    </submittedName>
</protein>
<dbReference type="EMBL" id="JAEKOZ010000003">
    <property type="protein sequence ID" value="MBJ3806926.1"/>
    <property type="molecule type" value="Genomic_DNA"/>
</dbReference>
<dbReference type="RefSeq" id="WP_190116035.1">
    <property type="nucleotide sequence ID" value="NZ_BMVR01000005.1"/>
</dbReference>
<keyword evidence="1" id="KW-0521">NADP</keyword>
<dbReference type="SMART" id="SM00829">
    <property type="entry name" value="PKS_ER"/>
    <property type="match status" value="1"/>
</dbReference>
<accession>A0ABS0X1J5</accession>
<feature type="region of interest" description="Disordered" evidence="3">
    <location>
        <begin position="211"/>
        <end position="251"/>
    </location>
</feature>
<keyword evidence="6" id="KW-1185">Reference proteome</keyword>
<evidence type="ECO:0000313" key="6">
    <source>
        <dbReference type="Proteomes" id="UP000634780"/>
    </source>
</evidence>
<dbReference type="InterPro" id="IPR013149">
    <property type="entry name" value="ADH-like_C"/>
</dbReference>
<proteinExistence type="predicted"/>
<feature type="domain" description="Enoyl reductase (ER)" evidence="4">
    <location>
        <begin position="10"/>
        <end position="368"/>
    </location>
</feature>
<reference evidence="5 6" key="1">
    <citation type="submission" date="2020-12" db="EMBL/GenBank/DDBJ databases">
        <title>Streptomyces typhae sp. nov., a novel endophytic actinomycete isolated from the root of cattail pollen (Typha angustifolia L.).</title>
        <authorList>
            <person name="Peng C."/>
            <person name="Liu C."/>
        </authorList>
    </citation>
    <scope>NUCLEOTIDE SEQUENCE [LARGE SCALE GENOMIC DNA]</scope>
    <source>
        <strain evidence="5 6">JCM 4753</strain>
    </source>
</reference>
<dbReference type="PANTHER" id="PTHR48106">
    <property type="entry name" value="QUINONE OXIDOREDUCTASE PIG3-RELATED"/>
    <property type="match status" value="1"/>
</dbReference>
<dbReference type="PANTHER" id="PTHR48106:SF13">
    <property type="entry name" value="QUINONE OXIDOREDUCTASE-RELATED"/>
    <property type="match status" value="1"/>
</dbReference>
<dbReference type="InterPro" id="IPR036291">
    <property type="entry name" value="NAD(P)-bd_dom_sf"/>
</dbReference>
<organism evidence="5 6">
    <name type="scientific">Streptomyces flavofungini</name>
    <dbReference type="NCBI Taxonomy" id="68200"/>
    <lineage>
        <taxon>Bacteria</taxon>
        <taxon>Bacillati</taxon>
        <taxon>Actinomycetota</taxon>
        <taxon>Actinomycetes</taxon>
        <taxon>Kitasatosporales</taxon>
        <taxon>Streptomycetaceae</taxon>
        <taxon>Streptomyces</taxon>
    </lineage>
</organism>
<comment type="caution">
    <text evidence="5">The sequence shown here is derived from an EMBL/GenBank/DDBJ whole genome shotgun (WGS) entry which is preliminary data.</text>
</comment>
<dbReference type="InterPro" id="IPR020843">
    <property type="entry name" value="ER"/>
</dbReference>
<dbReference type="Pfam" id="PF00107">
    <property type="entry name" value="ADH_zinc_N"/>
    <property type="match status" value="1"/>
</dbReference>
<dbReference type="Gene3D" id="3.40.50.720">
    <property type="entry name" value="NAD(P)-binding Rossmann-like Domain"/>
    <property type="match status" value="2"/>
</dbReference>
<name>A0ABS0X1J5_9ACTN</name>
<dbReference type="SUPFAM" id="SSF51735">
    <property type="entry name" value="NAD(P)-binding Rossmann-fold domains"/>
    <property type="match status" value="1"/>
</dbReference>
<evidence type="ECO:0000256" key="1">
    <source>
        <dbReference type="ARBA" id="ARBA00022857"/>
    </source>
</evidence>
<keyword evidence="2" id="KW-0560">Oxidoreductase</keyword>
<dbReference type="SUPFAM" id="SSF50129">
    <property type="entry name" value="GroES-like"/>
    <property type="match status" value="1"/>
</dbReference>
<dbReference type="Proteomes" id="UP000634780">
    <property type="component" value="Unassembled WGS sequence"/>
</dbReference>
<dbReference type="CDD" id="cd08244">
    <property type="entry name" value="MDR_enoyl_red"/>
    <property type="match status" value="1"/>
</dbReference>
<sequence length="370" mass="37591">MHAVRLHTFGPAENLTYEKVEDPRPTAGQVRIAVAAAGVHLVDTAIRAGEKGPLPELPALPTVPGREVAGTVESVGAGVSADWLGKRVVTHIGFAPGGYAELTVTDEARLHELPEGLDFAEAVALIGTGRTTMGILQFVELDKESVVVIPAAAGGIGTLLVQYAKHAGATVVGLAGGPAKVARVRDNGADLAVDYTDAGWPDEVRAYLKGLGGDGADEGGRGDGGHADGGRGNDSRTDDSRGDGGRGGGGRTATVVFDGVGGAVGRAAVELLGAGGTHVTFGWSGKEGPVALGEDERAERGITQVSPLGAAMLERAGGENPVRVLELAALGAYAEGYFTPSVQRFPLREAAAAHRALESRGTSGKVVLIP</sequence>
<feature type="compositionally biased region" description="Basic and acidic residues" evidence="3">
    <location>
        <begin position="218"/>
        <end position="244"/>
    </location>
</feature>
<dbReference type="InterPro" id="IPR013154">
    <property type="entry name" value="ADH-like_N"/>
</dbReference>
<gene>
    <name evidence="5" type="ORF">JGB26_07295</name>
</gene>
<evidence type="ECO:0000259" key="4">
    <source>
        <dbReference type="SMART" id="SM00829"/>
    </source>
</evidence>
<evidence type="ECO:0000256" key="3">
    <source>
        <dbReference type="SAM" id="MobiDB-lite"/>
    </source>
</evidence>
<dbReference type="InterPro" id="IPR011032">
    <property type="entry name" value="GroES-like_sf"/>
</dbReference>
<evidence type="ECO:0000313" key="5">
    <source>
        <dbReference type="EMBL" id="MBJ3806926.1"/>
    </source>
</evidence>
<dbReference type="Gene3D" id="3.90.180.10">
    <property type="entry name" value="Medium-chain alcohol dehydrogenases, catalytic domain"/>
    <property type="match status" value="2"/>
</dbReference>
<dbReference type="Pfam" id="PF08240">
    <property type="entry name" value="ADH_N"/>
    <property type="match status" value="1"/>
</dbReference>